<reference evidence="4" key="1">
    <citation type="submission" date="2021-03" db="EMBL/GenBank/DDBJ databases">
        <title>Genome sequencing and assembly of Tianweitania sediminis.</title>
        <authorList>
            <person name="Chhetri G."/>
        </authorList>
    </citation>
    <scope>NUCLEOTIDE SEQUENCE</scope>
    <source>
        <strain evidence="4">Z8</strain>
    </source>
</reference>
<feature type="region of interest" description="Disordered" evidence="3">
    <location>
        <begin position="375"/>
        <end position="398"/>
    </location>
</feature>
<name>A0A8J7QWE8_9HYPH</name>
<evidence type="ECO:0000256" key="1">
    <source>
        <dbReference type="ARBA" id="ARBA00022741"/>
    </source>
</evidence>
<sequence>MTANTVAGANRSLRRRYEQLATEQGFVADPYQDKIVDTLDDLLQALSKDDLDSRPGFFARLFARKPNPASAPQGLYIHGSVGRGKTMLMDMFFDQAPVAGKRRAHFNDFMADVHDRIARHRAEVKAGTAKGDDPIPPVAQDLADQAKLLCFDEFSVTDIADAMILSRLFTALFDQGVVLVATSNVAPDNLYRDGLNRQLFLPFIGLLKRHVAVLDIGGTHDHRMAKLKRLPVYMTPLDAQTAGRMDQAWAVACEGHRPAPAKVSVKAREIAVPLAAGRAARFRFEDLCSQPLAARDYLAIVERYPTLFVDGIPVLDAARRNEAKRLILLVDVLYDRHATLIATAAAEPDALFQGRPGSTEAFEFVRTASRLVEMQSETWQRQSDATSRPEPAPAPLSD</sequence>
<gene>
    <name evidence="4" type="ORF">J5Y06_03970</name>
</gene>
<comment type="caution">
    <text evidence="4">The sequence shown here is derived from an EMBL/GenBank/DDBJ whole genome shotgun (WGS) entry which is preliminary data.</text>
</comment>
<proteinExistence type="predicted"/>
<dbReference type="RefSeq" id="WP_209333784.1">
    <property type="nucleotide sequence ID" value="NZ_JAGIYY010000001.1"/>
</dbReference>
<dbReference type="AlphaFoldDB" id="A0A8J7QWE8"/>
<protein>
    <submittedName>
        <fullName evidence="4">AFG1 family ATPase</fullName>
    </submittedName>
</protein>
<dbReference type="PANTHER" id="PTHR12169">
    <property type="entry name" value="ATPASE N2B"/>
    <property type="match status" value="1"/>
</dbReference>
<keyword evidence="1" id="KW-0547">Nucleotide-binding</keyword>
<dbReference type="InterPro" id="IPR027417">
    <property type="entry name" value="P-loop_NTPase"/>
</dbReference>
<dbReference type="EMBL" id="JAGIYY010000001">
    <property type="protein sequence ID" value="MBP0437813.1"/>
    <property type="molecule type" value="Genomic_DNA"/>
</dbReference>
<feature type="compositionally biased region" description="Polar residues" evidence="3">
    <location>
        <begin position="375"/>
        <end position="386"/>
    </location>
</feature>
<keyword evidence="5" id="KW-1185">Reference proteome</keyword>
<dbReference type="GO" id="GO:0005524">
    <property type="term" value="F:ATP binding"/>
    <property type="evidence" value="ECO:0007669"/>
    <property type="project" value="UniProtKB-KW"/>
</dbReference>
<dbReference type="Gene3D" id="3.40.50.300">
    <property type="entry name" value="P-loop containing nucleotide triphosphate hydrolases"/>
    <property type="match status" value="1"/>
</dbReference>
<dbReference type="GO" id="GO:0016887">
    <property type="term" value="F:ATP hydrolysis activity"/>
    <property type="evidence" value="ECO:0007669"/>
    <property type="project" value="InterPro"/>
</dbReference>
<evidence type="ECO:0000256" key="2">
    <source>
        <dbReference type="ARBA" id="ARBA00022840"/>
    </source>
</evidence>
<evidence type="ECO:0000256" key="3">
    <source>
        <dbReference type="SAM" id="MobiDB-lite"/>
    </source>
</evidence>
<accession>A0A8J7QWE8</accession>
<evidence type="ECO:0000313" key="4">
    <source>
        <dbReference type="EMBL" id="MBP0437813.1"/>
    </source>
</evidence>
<keyword evidence="2" id="KW-0067">ATP-binding</keyword>
<dbReference type="SUPFAM" id="SSF52540">
    <property type="entry name" value="P-loop containing nucleoside triphosphate hydrolases"/>
    <property type="match status" value="1"/>
</dbReference>
<evidence type="ECO:0000313" key="5">
    <source>
        <dbReference type="Proteomes" id="UP000666240"/>
    </source>
</evidence>
<dbReference type="InterPro" id="IPR005654">
    <property type="entry name" value="ATPase_AFG1-like"/>
</dbReference>
<dbReference type="NCBIfam" id="NF040713">
    <property type="entry name" value="ZapE"/>
    <property type="match status" value="1"/>
</dbReference>
<dbReference type="PANTHER" id="PTHR12169:SF6">
    <property type="entry name" value="AFG1-LIKE ATPASE"/>
    <property type="match status" value="1"/>
</dbReference>
<dbReference type="GO" id="GO:0005737">
    <property type="term" value="C:cytoplasm"/>
    <property type="evidence" value="ECO:0007669"/>
    <property type="project" value="TreeGrafter"/>
</dbReference>
<dbReference type="Proteomes" id="UP000666240">
    <property type="component" value="Unassembled WGS sequence"/>
</dbReference>
<organism evidence="4 5">
    <name type="scientific">Tianweitania sediminis</name>
    <dbReference type="NCBI Taxonomy" id="1502156"/>
    <lineage>
        <taxon>Bacteria</taxon>
        <taxon>Pseudomonadati</taxon>
        <taxon>Pseudomonadota</taxon>
        <taxon>Alphaproteobacteria</taxon>
        <taxon>Hyphomicrobiales</taxon>
        <taxon>Phyllobacteriaceae</taxon>
        <taxon>Tianweitania</taxon>
    </lineage>
</organism>
<dbReference type="Pfam" id="PF03969">
    <property type="entry name" value="AFG1_ATPase"/>
    <property type="match status" value="1"/>
</dbReference>